<dbReference type="AlphaFoldDB" id="W7QKP1"/>
<evidence type="ECO:0000256" key="1">
    <source>
        <dbReference type="SAM" id="SignalP"/>
    </source>
</evidence>
<feature type="signal peptide" evidence="1">
    <location>
        <begin position="1"/>
        <end position="23"/>
    </location>
</feature>
<dbReference type="STRING" id="1328313.DS2_16499"/>
<accession>W7QKP1</accession>
<sequence length="293" mass="33312">MSFIHKIICSLFLSAIATSQLMACDIQVTHPLQENSKDELVVELLKLSLSKVNKSVCFDELSETLTEARKVHYVIEKRLSLKWGSAGGHYVEHLQEVAQPIFRGLGGYRILVIRQGEEARFKNVNSLEDLTSFTVGQGAFWGDTRVLENAGLKVEKSTQARKLWKMLHAKRFDYIALAVHEPWKELAVRPDLQMAVEPNILLVYPSALYFYVHKNNQALYELLDSGMKKALADGSYYQKLVNSQMIKDTIKYANIAKRKVIELDNPFIKQNDMATTELLKYLVSANDSAKVTR</sequence>
<feature type="chain" id="PRO_5004898097" evidence="1">
    <location>
        <begin position="24"/>
        <end position="293"/>
    </location>
</feature>
<comment type="caution">
    <text evidence="2">The sequence shown here is derived from an EMBL/GenBank/DDBJ whole genome shotgun (WGS) entry which is preliminary data.</text>
</comment>
<dbReference type="Proteomes" id="UP000019276">
    <property type="component" value="Unassembled WGS sequence"/>
</dbReference>
<keyword evidence="1" id="KW-0732">Signal</keyword>
<dbReference type="OrthoDB" id="6383793at2"/>
<organism evidence="2 3">
    <name type="scientific">Catenovulum agarivorans DS-2</name>
    <dbReference type="NCBI Taxonomy" id="1328313"/>
    <lineage>
        <taxon>Bacteria</taxon>
        <taxon>Pseudomonadati</taxon>
        <taxon>Pseudomonadota</taxon>
        <taxon>Gammaproteobacteria</taxon>
        <taxon>Alteromonadales</taxon>
        <taxon>Alteromonadaceae</taxon>
        <taxon>Catenovulum</taxon>
    </lineage>
</organism>
<protein>
    <submittedName>
        <fullName evidence="2">Penicillin-binding protein 1A</fullName>
    </submittedName>
</protein>
<evidence type="ECO:0000313" key="3">
    <source>
        <dbReference type="Proteomes" id="UP000019276"/>
    </source>
</evidence>
<dbReference type="SUPFAM" id="SSF53850">
    <property type="entry name" value="Periplasmic binding protein-like II"/>
    <property type="match status" value="1"/>
</dbReference>
<dbReference type="RefSeq" id="WP_035016012.1">
    <property type="nucleotide sequence ID" value="NZ_ARZY01000041.1"/>
</dbReference>
<proteinExistence type="predicted"/>
<gene>
    <name evidence="2" type="ORF">DS2_16499</name>
</gene>
<name>W7QKP1_9ALTE</name>
<dbReference type="EMBL" id="ARZY01000041">
    <property type="protein sequence ID" value="EWH08633.1"/>
    <property type="molecule type" value="Genomic_DNA"/>
</dbReference>
<dbReference type="eggNOG" id="COG0834">
    <property type="taxonomic scope" value="Bacteria"/>
</dbReference>
<keyword evidence="3" id="KW-1185">Reference proteome</keyword>
<reference evidence="2 3" key="1">
    <citation type="journal article" date="2014" name="Genome Announc.">
        <title>Draft Genome Sequence of the Agar-Degrading Bacterium Catenovulum sp. Strain DS-2, Isolated from Intestines of Haliotis diversicolor.</title>
        <authorList>
            <person name="Shan D."/>
            <person name="Li X."/>
            <person name="Gu Z."/>
            <person name="Wei G."/>
            <person name="Gao Z."/>
            <person name="Shao Z."/>
        </authorList>
    </citation>
    <scope>NUCLEOTIDE SEQUENCE [LARGE SCALE GENOMIC DNA]</scope>
    <source>
        <strain evidence="2 3">DS-2</strain>
    </source>
</reference>
<evidence type="ECO:0000313" key="2">
    <source>
        <dbReference type="EMBL" id="EWH08633.1"/>
    </source>
</evidence>